<dbReference type="SUPFAM" id="SSF52402">
    <property type="entry name" value="Adenine nucleotide alpha hydrolases-like"/>
    <property type="match status" value="1"/>
</dbReference>
<dbReference type="AlphaFoldDB" id="A0A0F9IZI1"/>
<sequence length="242" mass="28083">LEFTAVFCDTSWEHPITYAYIEEINQQLLGGKLVTVKSEEFGGGMRELVEVKKRVPSIKARFCSDHLKWQPMIAYLKTIDDETVVYQGIRADESKYRSLLREREWSDDFDAWIVRPLLAWRSEQCFEILRRHGVKPNPLYLAGARRVGCFPCVLITLGELRRMSGLMPELWDRMEELEGHANGRSFFPPNYIAQRFHTGFDPKSGKSYPKLEDVKRYVEGQSEDLFADQPAPTCMSVYNLCE</sequence>
<dbReference type="Pfam" id="PF01507">
    <property type="entry name" value="PAPS_reduct"/>
    <property type="match status" value="1"/>
</dbReference>
<dbReference type="EMBL" id="LAZR01017760">
    <property type="protein sequence ID" value="KKL99070.1"/>
    <property type="molecule type" value="Genomic_DNA"/>
</dbReference>
<dbReference type="Gene3D" id="3.40.50.620">
    <property type="entry name" value="HUPs"/>
    <property type="match status" value="1"/>
</dbReference>
<feature type="non-terminal residue" evidence="2">
    <location>
        <position position="1"/>
    </location>
</feature>
<dbReference type="PANTHER" id="PTHR43196">
    <property type="entry name" value="SULFATE ADENYLYLTRANSFERASE SUBUNIT 2"/>
    <property type="match status" value="1"/>
</dbReference>
<dbReference type="InterPro" id="IPR002500">
    <property type="entry name" value="PAPS_reduct_dom"/>
</dbReference>
<accession>A0A0F9IZI1</accession>
<dbReference type="PANTHER" id="PTHR43196:SF2">
    <property type="entry name" value="PHOSPHOADENOSINE PHOSPHOSULFATE REDUCTASE"/>
    <property type="match status" value="1"/>
</dbReference>
<organism evidence="2">
    <name type="scientific">marine sediment metagenome</name>
    <dbReference type="NCBI Taxonomy" id="412755"/>
    <lineage>
        <taxon>unclassified sequences</taxon>
        <taxon>metagenomes</taxon>
        <taxon>ecological metagenomes</taxon>
    </lineage>
</organism>
<name>A0A0F9IZI1_9ZZZZ</name>
<gene>
    <name evidence="2" type="ORF">LCGC14_1818040</name>
</gene>
<comment type="caution">
    <text evidence="2">The sequence shown here is derived from an EMBL/GenBank/DDBJ whole genome shotgun (WGS) entry which is preliminary data.</text>
</comment>
<dbReference type="InterPro" id="IPR014729">
    <property type="entry name" value="Rossmann-like_a/b/a_fold"/>
</dbReference>
<evidence type="ECO:0000259" key="1">
    <source>
        <dbReference type="Pfam" id="PF01507"/>
    </source>
</evidence>
<evidence type="ECO:0000313" key="2">
    <source>
        <dbReference type="EMBL" id="KKL99070.1"/>
    </source>
</evidence>
<dbReference type="GO" id="GO:0003824">
    <property type="term" value="F:catalytic activity"/>
    <property type="evidence" value="ECO:0007669"/>
    <property type="project" value="InterPro"/>
</dbReference>
<feature type="domain" description="Phosphoadenosine phosphosulphate reductase" evidence="1">
    <location>
        <begin position="3"/>
        <end position="152"/>
    </location>
</feature>
<proteinExistence type="predicted"/>
<reference evidence="2" key="1">
    <citation type="journal article" date="2015" name="Nature">
        <title>Complex archaea that bridge the gap between prokaryotes and eukaryotes.</title>
        <authorList>
            <person name="Spang A."/>
            <person name="Saw J.H."/>
            <person name="Jorgensen S.L."/>
            <person name="Zaremba-Niedzwiedzka K."/>
            <person name="Martijn J."/>
            <person name="Lind A.E."/>
            <person name="van Eijk R."/>
            <person name="Schleper C."/>
            <person name="Guy L."/>
            <person name="Ettema T.J."/>
        </authorList>
    </citation>
    <scope>NUCLEOTIDE SEQUENCE</scope>
</reference>
<dbReference type="InterPro" id="IPR050128">
    <property type="entry name" value="Sulfate_adenylyltrnsfr_sub2"/>
</dbReference>
<protein>
    <recommendedName>
        <fullName evidence="1">Phosphoadenosine phosphosulphate reductase domain-containing protein</fullName>
    </recommendedName>
</protein>